<dbReference type="KEGG" id="nall:PP769_05625"/>
<dbReference type="RefSeq" id="WP_312645954.1">
    <property type="nucleotide sequence ID" value="NZ_CP116967.1"/>
</dbReference>
<dbReference type="Proteomes" id="UP001302719">
    <property type="component" value="Chromosome"/>
</dbReference>
<evidence type="ECO:0000313" key="1">
    <source>
        <dbReference type="EMBL" id="WNM59246.1"/>
    </source>
</evidence>
<evidence type="ECO:0008006" key="3">
    <source>
        <dbReference type="Google" id="ProtNLM"/>
    </source>
</evidence>
<keyword evidence="2" id="KW-1185">Reference proteome</keyword>
<dbReference type="EMBL" id="CP116967">
    <property type="protein sequence ID" value="WNM59246.1"/>
    <property type="molecule type" value="Genomic_DNA"/>
</dbReference>
<name>A0AA96GKI7_9BACT</name>
<proteinExistence type="predicted"/>
<protein>
    <recommendedName>
        <fullName evidence="3">DUF4878 domain-containing protein</fullName>
    </recommendedName>
</protein>
<sequence>MKSKGKGRGVVWWGAGICLAIAVCMAGGGIAGSQELSFSTPRQVVEQWFAVYPGNMERAAELTTTAFREGVSKEEWIAIRGPYLRDLQLKYVRAKIAHEKMVGEEAHVIVHAHIVTLMGDQPQDELYVLLKNPEGRWVIDQVEVYTESFNTGP</sequence>
<evidence type="ECO:0000313" key="2">
    <source>
        <dbReference type="Proteomes" id="UP001302719"/>
    </source>
</evidence>
<reference evidence="1 2" key="1">
    <citation type="submission" date="2023-01" db="EMBL/GenBank/DDBJ databases">
        <title>Cultivation and genomic characterization of new, ubiquitous marine nitrite-oxidizing bacteria from the Nitrospirales.</title>
        <authorList>
            <person name="Mueller A.J."/>
            <person name="Daebeler A."/>
            <person name="Herbold C.W."/>
            <person name="Kirkegaard R.H."/>
            <person name="Daims H."/>
        </authorList>
    </citation>
    <scope>NUCLEOTIDE SEQUENCE [LARGE SCALE GENOMIC DNA]</scope>
    <source>
        <strain evidence="1 2">VA</strain>
    </source>
</reference>
<dbReference type="AlphaFoldDB" id="A0AA96GKI7"/>
<gene>
    <name evidence="1" type="ORF">PP769_05625</name>
</gene>
<organism evidence="1 2">
    <name type="scientific">Candidatus Nitrospira allomarina</name>
    <dbReference type="NCBI Taxonomy" id="3020900"/>
    <lineage>
        <taxon>Bacteria</taxon>
        <taxon>Pseudomonadati</taxon>
        <taxon>Nitrospirota</taxon>
        <taxon>Nitrospiria</taxon>
        <taxon>Nitrospirales</taxon>
        <taxon>Nitrospiraceae</taxon>
        <taxon>Nitrospira</taxon>
    </lineage>
</organism>
<accession>A0AA96GKI7</accession>